<evidence type="ECO:0000313" key="1">
    <source>
        <dbReference type="EMBL" id="KAA8576845.1"/>
    </source>
</evidence>
<keyword evidence="2" id="KW-1185">Reference proteome</keyword>
<dbReference type="EMBL" id="VICG01000001">
    <property type="protein sequence ID" value="KAA8576845.1"/>
    <property type="molecule type" value="Genomic_DNA"/>
</dbReference>
<evidence type="ECO:0000313" key="2">
    <source>
        <dbReference type="Proteomes" id="UP000322873"/>
    </source>
</evidence>
<name>A0A5M9KD16_MONFR</name>
<dbReference type="VEuPathDB" id="FungiDB:MFRU_014g00690"/>
<gene>
    <name evidence="1" type="ORF">EYC84_006891</name>
</gene>
<proteinExistence type="predicted"/>
<reference evidence="1 2" key="1">
    <citation type="submission" date="2019-06" db="EMBL/GenBank/DDBJ databases">
        <title>Genome Sequence of the Brown Rot Fungal Pathogen Monilinia fructicola.</title>
        <authorList>
            <person name="De Miccolis Angelini R.M."/>
            <person name="Landi L."/>
            <person name="Abate D."/>
            <person name="Pollastro S."/>
            <person name="Romanazzi G."/>
            <person name="Faretra F."/>
        </authorList>
    </citation>
    <scope>NUCLEOTIDE SEQUENCE [LARGE SCALE GENOMIC DNA]</scope>
    <source>
        <strain evidence="1 2">Mfrc123</strain>
    </source>
</reference>
<organism evidence="1 2">
    <name type="scientific">Monilinia fructicola</name>
    <name type="common">Brown rot fungus</name>
    <name type="synonym">Ciboria fructicola</name>
    <dbReference type="NCBI Taxonomy" id="38448"/>
    <lineage>
        <taxon>Eukaryota</taxon>
        <taxon>Fungi</taxon>
        <taxon>Dikarya</taxon>
        <taxon>Ascomycota</taxon>
        <taxon>Pezizomycotina</taxon>
        <taxon>Leotiomycetes</taxon>
        <taxon>Helotiales</taxon>
        <taxon>Sclerotiniaceae</taxon>
        <taxon>Monilinia</taxon>
    </lineage>
</organism>
<protein>
    <submittedName>
        <fullName evidence="1">Uncharacterized protein</fullName>
    </submittedName>
</protein>
<sequence>MPAQFIPRKSGRHRIACIALYRALLEQCLRVPIPAELQPKGPIHPLKHLIRKQFRRNNEKLIRTAGDGDPHSRSQIYELLRYRKNVAAASALVPQPPKREIRYPEAIPGAPKLLEVRPLPLEKLSGNRHVPKFARATVSNFLRIQKPQSPYLSRVLRDKIDTRQKRTDSRERIEYLEEIAIAENTWEDIVEDHLENEGLSVDEWNMKQPGLGWGVGLWEKDLQFADAFVRNLMVEEARKVVELSKIQLDIVDQEKELWRQERGQRRHEKKQAKLEKKFLDGLRNFDKVIAFLRESSPLASFVRFSFNKHHGRNRKASFAALMHP</sequence>
<accession>A0A5M9KD16</accession>
<dbReference type="Proteomes" id="UP000322873">
    <property type="component" value="Unassembled WGS sequence"/>
</dbReference>
<comment type="caution">
    <text evidence="1">The sequence shown here is derived from an EMBL/GenBank/DDBJ whole genome shotgun (WGS) entry which is preliminary data.</text>
</comment>
<dbReference type="AlphaFoldDB" id="A0A5M9KD16"/>